<name>A0A1I0PVJ1_9EURY</name>
<keyword evidence="2" id="KW-1185">Reference proteome</keyword>
<dbReference type="AlphaFoldDB" id="A0A1I0PVJ1"/>
<dbReference type="Proteomes" id="UP000198518">
    <property type="component" value="Unassembled WGS sequence"/>
</dbReference>
<dbReference type="EMBL" id="FOJA01000001">
    <property type="protein sequence ID" value="SEW18139.1"/>
    <property type="molecule type" value="Genomic_DNA"/>
</dbReference>
<organism evidence="1 2">
    <name type="scientific">Halobacterium jilantaiense</name>
    <dbReference type="NCBI Taxonomy" id="355548"/>
    <lineage>
        <taxon>Archaea</taxon>
        <taxon>Methanobacteriati</taxon>
        <taxon>Methanobacteriota</taxon>
        <taxon>Stenosarchaea group</taxon>
        <taxon>Halobacteria</taxon>
        <taxon>Halobacteriales</taxon>
        <taxon>Halobacteriaceae</taxon>
        <taxon>Halobacterium</taxon>
    </lineage>
</organism>
<dbReference type="OrthoDB" id="330708at2157"/>
<evidence type="ECO:0000313" key="1">
    <source>
        <dbReference type="EMBL" id="SEW18139.1"/>
    </source>
</evidence>
<proteinExistence type="predicted"/>
<evidence type="ECO:0008006" key="3">
    <source>
        <dbReference type="Google" id="ProtNLM"/>
    </source>
</evidence>
<dbReference type="RefSeq" id="WP_089669227.1">
    <property type="nucleotide sequence ID" value="NZ_FOJA01000001.1"/>
</dbReference>
<gene>
    <name evidence="1" type="ORF">SAMN04487945_1975</name>
</gene>
<accession>A0A1I0PVJ1</accession>
<evidence type="ECO:0000313" key="2">
    <source>
        <dbReference type="Proteomes" id="UP000198518"/>
    </source>
</evidence>
<protein>
    <recommendedName>
        <fullName evidence="3">SipW-cognate class signal peptide</fullName>
    </recommendedName>
</protein>
<reference evidence="1 2" key="1">
    <citation type="submission" date="2016-10" db="EMBL/GenBank/DDBJ databases">
        <authorList>
            <person name="de Groot N.N."/>
        </authorList>
    </citation>
    <scope>NUCLEOTIDE SEQUENCE [LARGE SCALE GENOMIC DNA]</scope>
    <source>
        <strain evidence="1 2">CGMCC 1.5337</strain>
    </source>
</reference>
<sequence>MNRRQFIASLGVIGSGGAAAIGTGAFSSTEAERNIDVTVASDSNALLGIQPTDGPNGNYVDTTSNDALAINLTGSNNNIGDGLHGGQGLNANAITSIANVFEIKNQQAQTVEVTVTPLAYGDIEGSVFPPGVDGALAVLLVPENPDDNVEVDIEWDYSGWFPVPEDISFIGIKNLDPGQKLTFNLIGLVVSAEAIGNASISDQVEIHAREM</sequence>
<dbReference type="STRING" id="355548.SAMN04487945_1975"/>